<proteinExistence type="inferred from homology"/>
<dbReference type="Pfam" id="PF00080">
    <property type="entry name" value="Sod_Cu"/>
    <property type="match status" value="1"/>
</dbReference>
<comment type="function">
    <text evidence="2">Destroys radicals which are normally produced within the cells and which are toxic to biological systems.</text>
</comment>
<dbReference type="CDD" id="cd00305">
    <property type="entry name" value="Cu-Zn_Superoxide_Dismutase"/>
    <property type="match status" value="1"/>
</dbReference>
<evidence type="ECO:0000256" key="3">
    <source>
        <dbReference type="SAM" id="SignalP"/>
    </source>
</evidence>
<organism evidence="5 6">
    <name type="scientific">Rhodopseudomonas pseudopalustris</name>
    <dbReference type="NCBI Taxonomy" id="1513892"/>
    <lineage>
        <taxon>Bacteria</taxon>
        <taxon>Pseudomonadati</taxon>
        <taxon>Pseudomonadota</taxon>
        <taxon>Alphaproteobacteria</taxon>
        <taxon>Hyphomicrobiales</taxon>
        <taxon>Nitrobacteraceae</taxon>
        <taxon>Rhodopseudomonas</taxon>
    </lineage>
</organism>
<dbReference type="Proteomes" id="UP000199615">
    <property type="component" value="Unassembled WGS sequence"/>
</dbReference>
<keyword evidence="6" id="KW-1185">Reference proteome</keyword>
<keyword evidence="3" id="KW-0732">Signal</keyword>
<dbReference type="Gene3D" id="2.60.40.200">
    <property type="entry name" value="Superoxide dismutase, copper/zinc binding domain"/>
    <property type="match status" value="1"/>
</dbReference>
<accession>A0A1H8X6V8</accession>
<evidence type="ECO:0000313" key="5">
    <source>
        <dbReference type="EMBL" id="SEP35666.1"/>
    </source>
</evidence>
<keyword evidence="2" id="KW-0479">Metal-binding</keyword>
<sequence>MIVRSMLTAAALLALSTTAFAAETAKASMKNAEGADVGIATLTQGSKGVTIKLSLKGLPPGEKAFHVHAVGKCEPPFTSAGGHFNPDNKKHGKMAPDGAHAGDMPNLTIPDSGRLDIDVVNEAVTLDKGKPNSVFKPEGTALVIHAKADDYKSDPAGNAGDRIVCGVIEEVK</sequence>
<keyword evidence="2" id="KW-0560">Oxidoreductase</keyword>
<dbReference type="PRINTS" id="PR00068">
    <property type="entry name" value="CUZNDISMTASE"/>
</dbReference>
<reference evidence="6" key="1">
    <citation type="submission" date="2016-10" db="EMBL/GenBank/DDBJ databases">
        <authorList>
            <person name="Varghese N."/>
            <person name="Submissions S."/>
        </authorList>
    </citation>
    <scope>NUCLEOTIDE SEQUENCE [LARGE SCALE GENOMIC DNA]</scope>
    <source>
        <strain evidence="6">DSM 123</strain>
    </source>
</reference>
<comment type="cofactor">
    <cofactor evidence="2">
        <name>Zn(2+)</name>
        <dbReference type="ChEBI" id="CHEBI:29105"/>
    </cofactor>
    <text evidence="2">Binds 1 zinc ion per subunit.</text>
</comment>
<dbReference type="GO" id="GO:0004784">
    <property type="term" value="F:superoxide dismutase activity"/>
    <property type="evidence" value="ECO:0007669"/>
    <property type="project" value="UniProtKB-EC"/>
</dbReference>
<feature type="chain" id="PRO_5011537157" description="Superoxide dismutase [Cu-Zn]" evidence="3">
    <location>
        <begin position="22"/>
        <end position="172"/>
    </location>
</feature>
<dbReference type="InterPro" id="IPR024134">
    <property type="entry name" value="SOD_Cu/Zn_/chaperone"/>
</dbReference>
<gene>
    <name evidence="5" type="ORF">SAMN05444123_1178</name>
</gene>
<dbReference type="SUPFAM" id="SSF49329">
    <property type="entry name" value="Cu,Zn superoxide dismutase-like"/>
    <property type="match status" value="1"/>
</dbReference>
<evidence type="ECO:0000259" key="4">
    <source>
        <dbReference type="Pfam" id="PF00080"/>
    </source>
</evidence>
<dbReference type="InterPro" id="IPR018152">
    <property type="entry name" value="SOD_Cu/Zn_BS"/>
</dbReference>
<keyword evidence="2" id="KW-0862">Zinc</keyword>
<dbReference type="RefSeq" id="WP_092686239.1">
    <property type="nucleotide sequence ID" value="NZ_FODT01000017.1"/>
</dbReference>
<dbReference type="InterPro" id="IPR036423">
    <property type="entry name" value="SOD-like_Cu/Zn_dom_sf"/>
</dbReference>
<comment type="similarity">
    <text evidence="1 2">Belongs to the Cu-Zn superoxide dismutase family.</text>
</comment>
<comment type="catalytic activity">
    <reaction evidence="2">
        <text>2 superoxide + 2 H(+) = H2O2 + O2</text>
        <dbReference type="Rhea" id="RHEA:20696"/>
        <dbReference type="ChEBI" id="CHEBI:15378"/>
        <dbReference type="ChEBI" id="CHEBI:15379"/>
        <dbReference type="ChEBI" id="CHEBI:16240"/>
        <dbReference type="ChEBI" id="CHEBI:18421"/>
        <dbReference type="EC" id="1.15.1.1"/>
    </reaction>
</comment>
<evidence type="ECO:0000256" key="2">
    <source>
        <dbReference type="RuleBase" id="RU000393"/>
    </source>
</evidence>
<dbReference type="InterPro" id="IPR001424">
    <property type="entry name" value="SOD_Cu_Zn_dom"/>
</dbReference>
<dbReference type="EC" id="1.15.1.1" evidence="2"/>
<name>A0A1H8X6V8_9BRAD</name>
<dbReference type="EMBL" id="FODT01000017">
    <property type="protein sequence ID" value="SEP35666.1"/>
    <property type="molecule type" value="Genomic_DNA"/>
</dbReference>
<feature type="domain" description="Superoxide dismutase copper/zinc binding" evidence="4">
    <location>
        <begin position="38"/>
        <end position="168"/>
    </location>
</feature>
<feature type="signal peptide" evidence="3">
    <location>
        <begin position="1"/>
        <end position="21"/>
    </location>
</feature>
<keyword evidence="2" id="KW-0186">Copper</keyword>
<protein>
    <recommendedName>
        <fullName evidence="2">Superoxide dismutase [Cu-Zn]</fullName>
        <ecNumber evidence="2">1.15.1.1</ecNumber>
    </recommendedName>
</protein>
<dbReference type="GO" id="GO:0005507">
    <property type="term" value="F:copper ion binding"/>
    <property type="evidence" value="ECO:0007669"/>
    <property type="project" value="InterPro"/>
</dbReference>
<dbReference type="AlphaFoldDB" id="A0A1H8X6V8"/>
<dbReference type="PROSITE" id="PS00332">
    <property type="entry name" value="SOD_CU_ZN_2"/>
    <property type="match status" value="1"/>
</dbReference>
<comment type="cofactor">
    <cofactor evidence="2">
        <name>Cu cation</name>
        <dbReference type="ChEBI" id="CHEBI:23378"/>
    </cofactor>
    <text evidence="2">Binds 1 copper ion per subunit.</text>
</comment>
<evidence type="ECO:0000256" key="1">
    <source>
        <dbReference type="ARBA" id="ARBA00010457"/>
    </source>
</evidence>
<dbReference type="OrthoDB" id="5431326at2"/>
<dbReference type="PANTHER" id="PTHR10003">
    <property type="entry name" value="SUPEROXIDE DISMUTASE CU-ZN -RELATED"/>
    <property type="match status" value="1"/>
</dbReference>
<evidence type="ECO:0000313" key="6">
    <source>
        <dbReference type="Proteomes" id="UP000199615"/>
    </source>
</evidence>